<evidence type="ECO:0000256" key="2">
    <source>
        <dbReference type="SAM" id="MobiDB-lite"/>
    </source>
</evidence>
<accession>W1P8T8</accession>
<dbReference type="OrthoDB" id="2556847at2759"/>
<dbReference type="GO" id="GO:0016514">
    <property type="term" value="C:SWI/SNF complex"/>
    <property type="evidence" value="ECO:0000318"/>
    <property type="project" value="GO_Central"/>
</dbReference>
<dbReference type="Pfam" id="PF15249">
    <property type="entry name" value="GLTSCR1"/>
    <property type="match status" value="1"/>
</dbReference>
<keyword evidence="5" id="KW-1185">Reference proteome</keyword>
<evidence type="ECO:0000256" key="1">
    <source>
        <dbReference type="SAM" id="Coils"/>
    </source>
</evidence>
<dbReference type="GO" id="GO:0045893">
    <property type="term" value="P:positive regulation of DNA-templated transcription"/>
    <property type="evidence" value="ECO:0000318"/>
    <property type="project" value="GO_Central"/>
</dbReference>
<feature type="coiled-coil region" evidence="1">
    <location>
        <begin position="184"/>
        <end position="211"/>
    </location>
</feature>
<dbReference type="OMA" id="QAHSEMI"/>
<dbReference type="AlphaFoldDB" id="W1P8T8"/>
<feature type="compositionally biased region" description="Acidic residues" evidence="2">
    <location>
        <begin position="269"/>
        <end position="278"/>
    </location>
</feature>
<evidence type="ECO:0000313" key="4">
    <source>
        <dbReference type="EMBL" id="ERN06287.1"/>
    </source>
</evidence>
<feature type="compositionally biased region" description="Basic and acidic residues" evidence="2">
    <location>
        <begin position="296"/>
        <end position="308"/>
    </location>
</feature>
<protein>
    <recommendedName>
        <fullName evidence="3">GLTSCR protein conserved domain-containing protein</fullName>
    </recommendedName>
</protein>
<evidence type="ECO:0000259" key="3">
    <source>
        <dbReference type="Pfam" id="PF15249"/>
    </source>
</evidence>
<feature type="region of interest" description="Disordered" evidence="2">
    <location>
        <begin position="244"/>
        <end position="308"/>
    </location>
</feature>
<dbReference type="Proteomes" id="UP000017836">
    <property type="component" value="Unassembled WGS sequence"/>
</dbReference>
<dbReference type="KEGG" id="atr:18434479"/>
<evidence type="ECO:0000313" key="5">
    <source>
        <dbReference type="Proteomes" id="UP000017836"/>
    </source>
</evidence>
<sequence>MEDGNASAQHHLLIQQQQQQQQQLLLLHQQQQQQHQQQAISRFPSNIDPHLRAPASLNRAQIQAQAQAQKPSGLRPNIQLELEMAHQDAWRVCHPDIKRPFSSLEDACERLLPYHVVADYEAEEEDKILESEPSGQTLTRAQQWEHNITNKIQEFVATFEKQVMAYNMICRKRAQGEFRTEERIMIEQALLQEEKRALLELRAEIESREKEAKMRMAMAQVEQARVAEVVGLPHVVGPFMVKGEERGGLQQPNGEGAGPSEAWEGPQKEEEEPSEDFLNDDHDQENGEGGNAVQGEWREVGELDLNTR</sequence>
<organism evidence="4 5">
    <name type="scientific">Amborella trichopoda</name>
    <dbReference type="NCBI Taxonomy" id="13333"/>
    <lineage>
        <taxon>Eukaryota</taxon>
        <taxon>Viridiplantae</taxon>
        <taxon>Streptophyta</taxon>
        <taxon>Embryophyta</taxon>
        <taxon>Tracheophyta</taxon>
        <taxon>Spermatophyta</taxon>
        <taxon>Magnoliopsida</taxon>
        <taxon>Amborellales</taxon>
        <taxon>Amborellaceae</taxon>
        <taxon>Amborella</taxon>
    </lineage>
</organism>
<keyword evidence="1" id="KW-0175">Coiled coil</keyword>
<dbReference type="PANTHER" id="PTHR15572">
    <property type="entry name" value="GLIOMA TUMOR SUPPRESSOR CANDIDATE REGION GENE 1"/>
    <property type="match status" value="1"/>
</dbReference>
<dbReference type="InterPro" id="IPR015671">
    <property type="entry name" value="GSCR1_dom"/>
</dbReference>
<dbReference type="eggNOG" id="ENOG502R36Y">
    <property type="taxonomic scope" value="Eukaryota"/>
</dbReference>
<feature type="domain" description="GLTSCR protein conserved" evidence="3">
    <location>
        <begin position="88"/>
        <end position="202"/>
    </location>
</feature>
<gene>
    <name evidence="4" type="ORF">AMTR_s00016p00219790</name>
</gene>
<reference evidence="5" key="1">
    <citation type="journal article" date="2013" name="Science">
        <title>The Amborella genome and the evolution of flowering plants.</title>
        <authorList>
            <consortium name="Amborella Genome Project"/>
        </authorList>
    </citation>
    <scope>NUCLEOTIDE SEQUENCE [LARGE SCALE GENOMIC DNA]</scope>
</reference>
<name>W1P8T8_AMBTC</name>
<dbReference type="Gramene" id="ERN06287">
    <property type="protein sequence ID" value="ERN06287"/>
    <property type="gene ID" value="AMTR_s00016p00219790"/>
</dbReference>
<dbReference type="InterPro" id="IPR052438">
    <property type="entry name" value="Chromatin_remod/trans_coact"/>
</dbReference>
<dbReference type="PANTHER" id="PTHR15572:SF0">
    <property type="entry name" value="GLUTAMINE-RICH PROTEIN-RELATED"/>
    <property type="match status" value="1"/>
</dbReference>
<dbReference type="HOGENOM" id="CLU_036444_1_0_1"/>
<dbReference type="STRING" id="13333.W1P8T8"/>
<dbReference type="EMBL" id="KI393908">
    <property type="protein sequence ID" value="ERN06287.1"/>
    <property type="molecule type" value="Genomic_DNA"/>
</dbReference>
<proteinExistence type="predicted"/>